<proteinExistence type="predicted"/>
<sequence length="53" mass="5851">MADAIAASSPVSWQHVNLHGEFDFSEDALKDSLRFDVEALFAFDWKSPAAPLV</sequence>
<dbReference type="AlphaFoldDB" id="A0A927BG18"/>
<reference evidence="1" key="1">
    <citation type="submission" date="2020-09" db="EMBL/GenBank/DDBJ databases">
        <authorList>
            <person name="Kim M.K."/>
        </authorList>
    </citation>
    <scope>NUCLEOTIDE SEQUENCE</scope>
    <source>
        <strain evidence="1">BT664</strain>
    </source>
</reference>
<evidence type="ECO:0000313" key="2">
    <source>
        <dbReference type="Proteomes" id="UP000612233"/>
    </source>
</evidence>
<dbReference type="RefSeq" id="WP_191006262.1">
    <property type="nucleotide sequence ID" value="NZ_JACXAD010000019.1"/>
</dbReference>
<comment type="caution">
    <text evidence="1">The sequence shown here is derived from an EMBL/GenBank/DDBJ whole genome shotgun (WGS) entry which is preliminary data.</text>
</comment>
<keyword evidence="2" id="KW-1185">Reference proteome</keyword>
<dbReference type="Proteomes" id="UP000612233">
    <property type="component" value="Unassembled WGS sequence"/>
</dbReference>
<protein>
    <recommendedName>
        <fullName evidence="3">Tn3 transposase DDE domain-containing protein</fullName>
    </recommendedName>
</protein>
<accession>A0A927BG18</accession>
<evidence type="ECO:0008006" key="3">
    <source>
        <dbReference type="Google" id="ProtNLM"/>
    </source>
</evidence>
<dbReference type="EMBL" id="JACXAD010000019">
    <property type="protein sequence ID" value="MBD2769398.1"/>
    <property type="molecule type" value="Genomic_DNA"/>
</dbReference>
<organism evidence="1 2">
    <name type="scientific">Hymenobacter montanus</name>
    <dbReference type="NCBI Taxonomy" id="2771359"/>
    <lineage>
        <taxon>Bacteria</taxon>
        <taxon>Pseudomonadati</taxon>
        <taxon>Bacteroidota</taxon>
        <taxon>Cytophagia</taxon>
        <taxon>Cytophagales</taxon>
        <taxon>Hymenobacteraceae</taxon>
        <taxon>Hymenobacter</taxon>
    </lineage>
</organism>
<evidence type="ECO:0000313" key="1">
    <source>
        <dbReference type="EMBL" id="MBD2769398.1"/>
    </source>
</evidence>
<name>A0A927BG18_9BACT</name>
<gene>
    <name evidence="1" type="ORF">IC235_16030</name>
</gene>